<accession>A0ABW3J9K0</accession>
<feature type="region of interest" description="Disordered" evidence="1">
    <location>
        <begin position="35"/>
        <end position="82"/>
    </location>
</feature>
<organism evidence="3 4">
    <name type="scientific">Methyloligella solikamskensis</name>
    <dbReference type="NCBI Taxonomy" id="1177756"/>
    <lineage>
        <taxon>Bacteria</taxon>
        <taxon>Pseudomonadati</taxon>
        <taxon>Pseudomonadota</taxon>
        <taxon>Alphaproteobacteria</taxon>
        <taxon>Hyphomicrobiales</taxon>
        <taxon>Hyphomicrobiaceae</taxon>
        <taxon>Methyloligella</taxon>
    </lineage>
</organism>
<evidence type="ECO:0000256" key="1">
    <source>
        <dbReference type="SAM" id="MobiDB-lite"/>
    </source>
</evidence>
<comment type="caution">
    <text evidence="3">The sequence shown here is derived from an EMBL/GenBank/DDBJ whole genome shotgun (WGS) entry which is preliminary data.</text>
</comment>
<keyword evidence="2" id="KW-0732">Signal</keyword>
<evidence type="ECO:0000313" key="4">
    <source>
        <dbReference type="Proteomes" id="UP001597102"/>
    </source>
</evidence>
<proteinExistence type="predicted"/>
<dbReference type="RefSeq" id="WP_379088300.1">
    <property type="nucleotide sequence ID" value="NZ_JBHTJO010000001.1"/>
</dbReference>
<feature type="chain" id="PRO_5045182371" evidence="2">
    <location>
        <begin position="27"/>
        <end position="82"/>
    </location>
</feature>
<keyword evidence="4" id="KW-1185">Reference proteome</keyword>
<reference evidence="4" key="1">
    <citation type="journal article" date="2019" name="Int. J. Syst. Evol. Microbiol.">
        <title>The Global Catalogue of Microorganisms (GCM) 10K type strain sequencing project: providing services to taxonomists for standard genome sequencing and annotation.</title>
        <authorList>
            <consortium name="The Broad Institute Genomics Platform"/>
            <consortium name="The Broad Institute Genome Sequencing Center for Infectious Disease"/>
            <person name="Wu L."/>
            <person name="Ma J."/>
        </authorList>
    </citation>
    <scope>NUCLEOTIDE SEQUENCE [LARGE SCALE GENOMIC DNA]</scope>
    <source>
        <strain evidence="4">CCUG 61697</strain>
    </source>
</reference>
<feature type="signal peptide" evidence="2">
    <location>
        <begin position="1"/>
        <end position="26"/>
    </location>
</feature>
<dbReference type="EMBL" id="JBHTJO010000001">
    <property type="protein sequence ID" value="MFD0987042.1"/>
    <property type="molecule type" value="Genomic_DNA"/>
</dbReference>
<dbReference type="Proteomes" id="UP001597102">
    <property type="component" value="Unassembled WGS sequence"/>
</dbReference>
<name>A0ABW3J9K0_9HYPH</name>
<gene>
    <name evidence="3" type="ORF">ACFQ2F_08005</name>
</gene>
<sequence length="82" mass="8709">MTSKRNFALAGGLLILAAMTPALVQAAEPRVEYQGEWADDRDPNIYGNEPGDEVPAYRGGDMYEGADLDTPGSSEVEGGYGN</sequence>
<evidence type="ECO:0000256" key="2">
    <source>
        <dbReference type="SAM" id="SignalP"/>
    </source>
</evidence>
<evidence type="ECO:0000313" key="3">
    <source>
        <dbReference type="EMBL" id="MFD0987042.1"/>
    </source>
</evidence>
<protein>
    <submittedName>
        <fullName evidence="3">Uncharacterized protein</fullName>
    </submittedName>
</protein>